<evidence type="ECO:0000256" key="8">
    <source>
        <dbReference type="ARBA" id="ARBA00048988"/>
    </source>
</evidence>
<reference evidence="11 12" key="1">
    <citation type="journal article" date="2014" name="Int. J. Syst. Evol. Microbiol.">
        <title>Complete genome sequence of Corynebacterium casei LMG S-19264T (=DSM 44701T), isolated from a smear-ripened cheese.</title>
        <authorList>
            <consortium name="US DOE Joint Genome Institute (JGI-PGF)"/>
            <person name="Walter F."/>
            <person name="Albersmeier A."/>
            <person name="Kalinowski J."/>
            <person name="Ruckert C."/>
        </authorList>
    </citation>
    <scope>NUCLEOTIDE SEQUENCE [LARGE SCALE GENOMIC DNA]</scope>
    <source>
        <strain evidence="11 12">KCTC 19473</strain>
    </source>
</reference>
<comment type="caution">
    <text evidence="11">The sequence shown here is derived from an EMBL/GenBank/DDBJ whole genome shotgun (WGS) entry which is preliminary data.</text>
</comment>
<accession>A0A918XAA8</accession>
<evidence type="ECO:0000256" key="9">
    <source>
        <dbReference type="PROSITE-ProRule" id="PRU00560"/>
    </source>
</evidence>
<evidence type="ECO:0000256" key="4">
    <source>
        <dbReference type="ARBA" id="ARBA00022840"/>
    </source>
</evidence>
<dbReference type="Proteomes" id="UP000654947">
    <property type="component" value="Unassembled WGS sequence"/>
</dbReference>
<dbReference type="Pfam" id="PF13361">
    <property type="entry name" value="UvrD_C"/>
    <property type="match status" value="1"/>
</dbReference>
<feature type="binding site" evidence="9">
    <location>
        <begin position="145"/>
        <end position="152"/>
    </location>
    <ligand>
        <name>ATP</name>
        <dbReference type="ChEBI" id="CHEBI:30616"/>
    </ligand>
</feature>
<dbReference type="PROSITE" id="PS51198">
    <property type="entry name" value="UVRD_HELICASE_ATP_BIND"/>
    <property type="match status" value="1"/>
</dbReference>
<keyword evidence="2 9" id="KW-0378">Hydrolase</keyword>
<name>A0A918XAA8_9ACTN</name>
<dbReference type="EC" id="5.6.2.4" evidence="7"/>
<dbReference type="PANTHER" id="PTHR11070">
    <property type="entry name" value="UVRD / RECB / PCRA DNA HELICASE FAMILY MEMBER"/>
    <property type="match status" value="1"/>
</dbReference>
<evidence type="ECO:0000256" key="3">
    <source>
        <dbReference type="ARBA" id="ARBA00022806"/>
    </source>
</evidence>
<feature type="domain" description="UvrD-like helicase ATP-binding" evidence="10">
    <location>
        <begin position="124"/>
        <end position="409"/>
    </location>
</feature>
<dbReference type="RefSeq" id="WP_193517597.1">
    <property type="nucleotide sequence ID" value="NZ_BMXL01000005.1"/>
</dbReference>
<keyword evidence="1 9" id="KW-0547">Nucleotide-binding</keyword>
<protein>
    <recommendedName>
        <fullName evidence="7">DNA 3'-5' helicase</fullName>
        <ecNumber evidence="7">5.6.2.4</ecNumber>
    </recommendedName>
</protein>
<dbReference type="InterPro" id="IPR027417">
    <property type="entry name" value="P-loop_NTPase"/>
</dbReference>
<dbReference type="GO" id="GO:0043138">
    <property type="term" value="F:3'-5' DNA helicase activity"/>
    <property type="evidence" value="ECO:0007669"/>
    <property type="project" value="UniProtKB-EC"/>
</dbReference>
<dbReference type="GO" id="GO:0003677">
    <property type="term" value="F:DNA binding"/>
    <property type="evidence" value="ECO:0007669"/>
    <property type="project" value="InterPro"/>
</dbReference>
<evidence type="ECO:0000313" key="11">
    <source>
        <dbReference type="EMBL" id="GHD21175.1"/>
    </source>
</evidence>
<dbReference type="PANTHER" id="PTHR11070:SF45">
    <property type="entry name" value="DNA 3'-5' HELICASE"/>
    <property type="match status" value="1"/>
</dbReference>
<evidence type="ECO:0000256" key="2">
    <source>
        <dbReference type="ARBA" id="ARBA00022801"/>
    </source>
</evidence>
<comment type="catalytic activity">
    <reaction evidence="8">
        <text>ATP + H2O = ADP + phosphate + H(+)</text>
        <dbReference type="Rhea" id="RHEA:13065"/>
        <dbReference type="ChEBI" id="CHEBI:15377"/>
        <dbReference type="ChEBI" id="CHEBI:15378"/>
        <dbReference type="ChEBI" id="CHEBI:30616"/>
        <dbReference type="ChEBI" id="CHEBI:43474"/>
        <dbReference type="ChEBI" id="CHEBI:456216"/>
        <dbReference type="EC" id="5.6.2.4"/>
    </reaction>
</comment>
<organism evidence="11 12">
    <name type="scientific">Nocardiopsis kunsanensis</name>
    <dbReference type="NCBI Taxonomy" id="141693"/>
    <lineage>
        <taxon>Bacteria</taxon>
        <taxon>Bacillati</taxon>
        <taxon>Actinomycetota</taxon>
        <taxon>Actinomycetes</taxon>
        <taxon>Streptosporangiales</taxon>
        <taxon>Nocardiopsidaceae</taxon>
        <taxon>Nocardiopsis</taxon>
    </lineage>
</organism>
<dbReference type="InterPro" id="IPR014017">
    <property type="entry name" value="DNA_helicase_UvrD-like_C"/>
</dbReference>
<keyword evidence="5" id="KW-0413">Isomerase</keyword>
<keyword evidence="12" id="KW-1185">Reference proteome</keyword>
<dbReference type="SUPFAM" id="SSF52540">
    <property type="entry name" value="P-loop containing nucleoside triphosphate hydrolases"/>
    <property type="match status" value="1"/>
</dbReference>
<dbReference type="EMBL" id="BMXL01000005">
    <property type="protein sequence ID" value="GHD21175.1"/>
    <property type="molecule type" value="Genomic_DNA"/>
</dbReference>
<evidence type="ECO:0000256" key="1">
    <source>
        <dbReference type="ARBA" id="ARBA00022741"/>
    </source>
</evidence>
<gene>
    <name evidence="11" type="ORF">GCM10007147_14300</name>
</gene>
<evidence type="ECO:0000256" key="7">
    <source>
        <dbReference type="ARBA" id="ARBA00034808"/>
    </source>
</evidence>
<proteinExistence type="predicted"/>
<dbReference type="AlphaFoldDB" id="A0A918XAA8"/>
<keyword evidence="3 9" id="KW-0347">Helicase</keyword>
<comment type="catalytic activity">
    <reaction evidence="6">
        <text>Couples ATP hydrolysis with the unwinding of duplex DNA by translocating in the 3'-5' direction.</text>
        <dbReference type="EC" id="5.6.2.4"/>
    </reaction>
</comment>
<sequence length="588" mass="64334">MSALAIAPAFLSDFNHLTPDVQLGTLSVMRAYSSGQLPETAPVPGATDPGVRLVGVAPDWSGVVVPDHGDHYRLLTVRPHTQALEFARGLRPEALEPEPADLTPTGPPELSDALSAPFDRWRITLHPDQHRLAEAHHKGSVRVTGGPGTGKTVLAVHRAAHLAARHASAYPERVRESVLLTTYNRTLAQALSDRLDQLLPDPDTRARVRVSTIDAVAHSVVRSHTRAAPQTADRDELAQRWRKAALADGLPFSGRFLVDEWEQVVLAQDLRSLSDYIRCERSGRVQHLAPEHRRQVWETVHRYVGAMRVEGVWIPSQLAAEAAHVLDRGEPLFQHVVVAEFQDLHPTQWRMLRAAVPEGPDDLFVVGDPHQQVSDDRVSLASLGINVRGRGHRLRVAHRITQEILDRAVPILEQHTGPGTDGGSGLPTGHRSVLHGPEPMVRECADPRGEVRALGHRVRKWLAAGVNPDTIAVAGRNQWVARKVAKELEADGTPTVSLETSGRAEAVRVGTMHGLKGLEFRCVALVGVSDHLLPPKAAIEAAEGDQVALERVVQQERMLLFMACTRARDALYVSHVGNPSRLVEPQAD</sequence>
<dbReference type="Gene3D" id="3.40.50.300">
    <property type="entry name" value="P-loop containing nucleotide triphosphate hydrolases"/>
    <property type="match status" value="2"/>
</dbReference>
<dbReference type="InterPro" id="IPR000212">
    <property type="entry name" value="DNA_helicase_UvrD/REP"/>
</dbReference>
<dbReference type="Pfam" id="PF00580">
    <property type="entry name" value="UvrD-helicase"/>
    <property type="match status" value="1"/>
</dbReference>
<dbReference type="GO" id="GO:0016787">
    <property type="term" value="F:hydrolase activity"/>
    <property type="evidence" value="ECO:0007669"/>
    <property type="project" value="UniProtKB-UniRule"/>
</dbReference>
<evidence type="ECO:0000259" key="10">
    <source>
        <dbReference type="PROSITE" id="PS51198"/>
    </source>
</evidence>
<evidence type="ECO:0000256" key="6">
    <source>
        <dbReference type="ARBA" id="ARBA00034617"/>
    </source>
</evidence>
<evidence type="ECO:0000256" key="5">
    <source>
        <dbReference type="ARBA" id="ARBA00023235"/>
    </source>
</evidence>
<dbReference type="GO" id="GO:0005524">
    <property type="term" value="F:ATP binding"/>
    <property type="evidence" value="ECO:0007669"/>
    <property type="project" value="UniProtKB-UniRule"/>
</dbReference>
<keyword evidence="4 9" id="KW-0067">ATP-binding</keyword>
<dbReference type="InterPro" id="IPR014016">
    <property type="entry name" value="UvrD-like_ATP-bd"/>
</dbReference>
<evidence type="ECO:0000313" key="12">
    <source>
        <dbReference type="Proteomes" id="UP000654947"/>
    </source>
</evidence>
<dbReference type="GO" id="GO:0000725">
    <property type="term" value="P:recombinational repair"/>
    <property type="evidence" value="ECO:0007669"/>
    <property type="project" value="TreeGrafter"/>
</dbReference>